<sequence length="153" mass="16368">MDTAAPLFRKSKDLLEHSVLGIGHRYLARASETGGAFMTFEIEVPPGASVPMHSHEVDAESFQILEGELVFTTPDERKVAGPGEFAAFPTGCIHGFANESGKPARALIVQAPGIEAEKFFFAMAEQAETDPAAAMATVMAIAPLHGIQPYRPE</sequence>
<dbReference type="PANTHER" id="PTHR36440">
    <property type="entry name" value="PUTATIVE (AFU_ORTHOLOGUE AFUA_8G07350)-RELATED"/>
    <property type="match status" value="1"/>
</dbReference>
<dbReference type="InterPro" id="IPR013096">
    <property type="entry name" value="Cupin_2"/>
</dbReference>
<dbReference type="SUPFAM" id="SSF51182">
    <property type="entry name" value="RmlC-like cupins"/>
    <property type="match status" value="1"/>
</dbReference>
<evidence type="ECO:0000259" key="1">
    <source>
        <dbReference type="Pfam" id="PF07883"/>
    </source>
</evidence>
<gene>
    <name evidence="2" type="ORF">EQG66_00270</name>
</gene>
<dbReference type="RefSeq" id="WP_129402557.1">
    <property type="nucleotide sequence ID" value="NZ_SBKP01000001.1"/>
</dbReference>
<name>A0A4Q1KLG7_9SPHN</name>
<dbReference type="PANTHER" id="PTHR36440:SF1">
    <property type="entry name" value="PUTATIVE (AFU_ORTHOLOGUE AFUA_8G07350)-RELATED"/>
    <property type="match status" value="1"/>
</dbReference>
<dbReference type="InterPro" id="IPR011051">
    <property type="entry name" value="RmlC_Cupin_sf"/>
</dbReference>
<dbReference type="EMBL" id="SBKP01000001">
    <property type="protein sequence ID" value="RXR30773.1"/>
    <property type="molecule type" value="Genomic_DNA"/>
</dbReference>
<protein>
    <submittedName>
        <fullName evidence="2">Cupin domain-containing protein</fullName>
    </submittedName>
</protein>
<evidence type="ECO:0000313" key="3">
    <source>
        <dbReference type="Proteomes" id="UP000290958"/>
    </source>
</evidence>
<feature type="domain" description="Cupin type-2" evidence="1">
    <location>
        <begin position="41"/>
        <end position="109"/>
    </location>
</feature>
<organism evidence="2 3">
    <name type="scientific">Sphingobium fluviale</name>
    <dbReference type="NCBI Taxonomy" id="2506423"/>
    <lineage>
        <taxon>Bacteria</taxon>
        <taxon>Pseudomonadati</taxon>
        <taxon>Pseudomonadota</taxon>
        <taxon>Alphaproteobacteria</taxon>
        <taxon>Sphingomonadales</taxon>
        <taxon>Sphingomonadaceae</taxon>
        <taxon>Sphingobium</taxon>
    </lineage>
</organism>
<dbReference type="OrthoDB" id="9798709at2"/>
<dbReference type="AlphaFoldDB" id="A0A4Q1KLG7"/>
<evidence type="ECO:0000313" key="2">
    <source>
        <dbReference type="EMBL" id="RXR30773.1"/>
    </source>
</evidence>
<dbReference type="InterPro" id="IPR014710">
    <property type="entry name" value="RmlC-like_jellyroll"/>
</dbReference>
<keyword evidence="3" id="KW-1185">Reference proteome</keyword>
<dbReference type="Proteomes" id="UP000290958">
    <property type="component" value="Unassembled WGS sequence"/>
</dbReference>
<comment type="caution">
    <text evidence="2">The sequence shown here is derived from an EMBL/GenBank/DDBJ whole genome shotgun (WGS) entry which is preliminary data.</text>
</comment>
<reference evidence="3" key="1">
    <citation type="submission" date="2019-01" db="EMBL/GenBank/DDBJ databases">
        <title>Cytophagaceae bacterium strain CAR-16.</title>
        <authorList>
            <person name="Chen W.-M."/>
        </authorList>
    </citation>
    <scope>NUCLEOTIDE SEQUENCE [LARGE SCALE GENOMIC DNA]</scope>
    <source>
        <strain evidence="3">CHR27</strain>
    </source>
</reference>
<proteinExistence type="predicted"/>
<dbReference type="Pfam" id="PF07883">
    <property type="entry name" value="Cupin_2"/>
    <property type="match status" value="1"/>
</dbReference>
<accession>A0A4Q1KLG7</accession>
<dbReference type="Gene3D" id="2.60.120.10">
    <property type="entry name" value="Jelly Rolls"/>
    <property type="match status" value="1"/>
</dbReference>
<dbReference type="InterPro" id="IPR053146">
    <property type="entry name" value="QDO-like"/>
</dbReference>